<evidence type="ECO:0000313" key="1">
    <source>
        <dbReference type="EMBL" id="GCL39701.1"/>
    </source>
</evidence>
<dbReference type="AlphaFoldDB" id="A0A480A993"/>
<proteinExistence type="predicted"/>
<accession>A0A480A993</accession>
<gene>
    <name evidence="1" type="ORF">SR1949_48290</name>
</gene>
<comment type="caution">
    <text evidence="1">The sequence shown here is derived from an EMBL/GenBank/DDBJ whole genome shotgun (WGS) entry which is preliminary data.</text>
</comment>
<sequence length="85" mass="9055">MITSNKLEPPQTKASKIEVVKIPPIKHRTKPPKLIALSSSDKPKAVTKMPIAGKVLVPGMGIIIEIAMRAIATPIVTLPGNVVQI</sequence>
<protein>
    <submittedName>
        <fullName evidence="1">Uncharacterized protein</fullName>
    </submittedName>
</protein>
<organism evidence="1 2">
    <name type="scientific">Sphaerospermopsis reniformis</name>
    <dbReference type="NCBI Taxonomy" id="531300"/>
    <lineage>
        <taxon>Bacteria</taxon>
        <taxon>Bacillati</taxon>
        <taxon>Cyanobacteriota</taxon>
        <taxon>Cyanophyceae</taxon>
        <taxon>Nostocales</taxon>
        <taxon>Aphanizomenonaceae</taxon>
        <taxon>Sphaerospermopsis</taxon>
    </lineage>
</organism>
<dbReference type="EMBL" id="BJCE01000301">
    <property type="protein sequence ID" value="GCL39701.1"/>
    <property type="molecule type" value="Genomic_DNA"/>
</dbReference>
<keyword evidence="2" id="KW-1185">Reference proteome</keyword>
<reference evidence="2" key="1">
    <citation type="submission" date="2019-02" db="EMBL/GenBank/DDBJ databases">
        <title>Draft genome sequence of Sphaerospermopsis reniformis NIES-1949.</title>
        <authorList>
            <person name="Yamaguchi H."/>
            <person name="Suzuki S."/>
            <person name="Kawachi M."/>
        </authorList>
    </citation>
    <scope>NUCLEOTIDE SEQUENCE [LARGE SCALE GENOMIC DNA]</scope>
    <source>
        <strain evidence="2">NIES-1949</strain>
    </source>
</reference>
<name>A0A480A993_9CYAN</name>
<dbReference type="Proteomes" id="UP000300142">
    <property type="component" value="Unassembled WGS sequence"/>
</dbReference>
<evidence type="ECO:0000313" key="2">
    <source>
        <dbReference type="Proteomes" id="UP000300142"/>
    </source>
</evidence>